<dbReference type="InterPro" id="IPR023214">
    <property type="entry name" value="HAD_sf"/>
</dbReference>
<dbReference type="InterPro" id="IPR036412">
    <property type="entry name" value="HAD-like_sf"/>
</dbReference>
<accession>A0AA41RQ58</accession>
<dbReference type="Pfam" id="PF00702">
    <property type="entry name" value="Hydrolase"/>
    <property type="match status" value="1"/>
</dbReference>
<dbReference type="InterPro" id="IPR006439">
    <property type="entry name" value="HAD-SF_hydro_IA"/>
</dbReference>
<proteinExistence type="predicted"/>
<dbReference type="PANTHER" id="PTHR43611:SF3">
    <property type="entry name" value="FLAVIN MONONUCLEOTIDE HYDROLASE 1, CHLOROPLATIC"/>
    <property type="match status" value="1"/>
</dbReference>
<dbReference type="SUPFAM" id="SSF56784">
    <property type="entry name" value="HAD-like"/>
    <property type="match status" value="1"/>
</dbReference>
<comment type="caution">
    <text evidence="1">The sequence shown here is derived from an EMBL/GenBank/DDBJ whole genome shotgun (WGS) entry which is preliminary data.</text>
</comment>
<dbReference type="NCBIfam" id="TIGR01509">
    <property type="entry name" value="HAD-SF-IA-v3"/>
    <property type="match status" value="1"/>
</dbReference>
<protein>
    <submittedName>
        <fullName evidence="1">Uncharacterized protein</fullName>
    </submittedName>
</protein>
<sequence length="158" mass="17823">AELAKVFFKDGRSFDLNGLKSCMKNGFSYLDGVEALLSSLKQNNYEIHAFTNYPVWYNMIEDKLKLSNYLSWTFCSCAIGKRKPEADSYLEVLRQLEVEPDNCIFIDDRMVNVEAAKNVGIVGIQFKGAVSLQEELSRLGVKTVASSNDEHMNPVLEP</sequence>
<dbReference type="Gene3D" id="3.40.50.1000">
    <property type="entry name" value="HAD superfamily/HAD-like"/>
    <property type="match status" value="1"/>
</dbReference>
<keyword evidence="2" id="KW-1185">Reference proteome</keyword>
<evidence type="ECO:0000313" key="1">
    <source>
        <dbReference type="EMBL" id="MCL7024667.1"/>
    </source>
</evidence>
<organism evidence="1 2">
    <name type="scientific">Papaver nudicaule</name>
    <name type="common">Iceland poppy</name>
    <dbReference type="NCBI Taxonomy" id="74823"/>
    <lineage>
        <taxon>Eukaryota</taxon>
        <taxon>Viridiplantae</taxon>
        <taxon>Streptophyta</taxon>
        <taxon>Embryophyta</taxon>
        <taxon>Tracheophyta</taxon>
        <taxon>Spermatophyta</taxon>
        <taxon>Magnoliopsida</taxon>
        <taxon>Ranunculales</taxon>
        <taxon>Papaveraceae</taxon>
        <taxon>Papaveroideae</taxon>
        <taxon>Papaver</taxon>
    </lineage>
</organism>
<name>A0AA41RQ58_PAPNU</name>
<dbReference type="AlphaFoldDB" id="A0AA41RQ58"/>
<dbReference type="PANTHER" id="PTHR43611">
    <property type="entry name" value="ALPHA-D-GLUCOSE 1-PHOSPHATE PHOSPHATASE"/>
    <property type="match status" value="1"/>
</dbReference>
<evidence type="ECO:0000313" key="2">
    <source>
        <dbReference type="Proteomes" id="UP001177140"/>
    </source>
</evidence>
<reference evidence="1" key="1">
    <citation type="submission" date="2022-03" db="EMBL/GenBank/DDBJ databases">
        <title>A functionally conserved STORR gene fusion in Papaver species that diverged 16.8 million years ago.</title>
        <authorList>
            <person name="Catania T."/>
        </authorList>
    </citation>
    <scope>NUCLEOTIDE SEQUENCE</scope>
    <source>
        <strain evidence="1">S-191538</strain>
    </source>
</reference>
<dbReference type="Proteomes" id="UP001177140">
    <property type="component" value="Unassembled WGS sequence"/>
</dbReference>
<dbReference type="NCBIfam" id="TIGR01549">
    <property type="entry name" value="HAD-SF-IA-v1"/>
    <property type="match status" value="1"/>
</dbReference>
<gene>
    <name evidence="1" type="ORF">MKW94_020340</name>
</gene>
<dbReference type="EMBL" id="JAJJMA010036982">
    <property type="protein sequence ID" value="MCL7024667.1"/>
    <property type="molecule type" value="Genomic_DNA"/>
</dbReference>
<feature type="non-terminal residue" evidence="1">
    <location>
        <position position="1"/>
    </location>
</feature>